<evidence type="ECO:0000256" key="9">
    <source>
        <dbReference type="SAM" id="MobiDB-lite"/>
    </source>
</evidence>
<evidence type="ECO:0000256" key="2">
    <source>
        <dbReference type="ARBA" id="ARBA00008969"/>
    </source>
</evidence>
<dbReference type="AlphaFoldDB" id="A0A1A9W324"/>
<dbReference type="InterPro" id="IPR001810">
    <property type="entry name" value="F-box_dom"/>
</dbReference>
<dbReference type="InterPro" id="IPR036047">
    <property type="entry name" value="F-box-like_dom_sf"/>
</dbReference>
<evidence type="ECO:0000256" key="6">
    <source>
        <dbReference type="ARBA" id="ARBA00022989"/>
    </source>
</evidence>
<feature type="region of interest" description="Disordered" evidence="9">
    <location>
        <begin position="45"/>
        <end position="73"/>
    </location>
</feature>
<dbReference type="InterPro" id="IPR032675">
    <property type="entry name" value="LRR_dom_sf"/>
</dbReference>
<evidence type="ECO:0000313" key="12">
    <source>
        <dbReference type="Proteomes" id="UP000091820"/>
    </source>
</evidence>
<evidence type="ECO:0000313" key="11">
    <source>
        <dbReference type="EnsemblMetazoa" id="GBRI004612-PA"/>
    </source>
</evidence>
<feature type="compositionally biased region" description="Polar residues" evidence="9">
    <location>
        <begin position="609"/>
        <end position="628"/>
    </location>
</feature>
<dbReference type="GO" id="GO:0005741">
    <property type="term" value="C:mitochondrial outer membrane"/>
    <property type="evidence" value="ECO:0007669"/>
    <property type="project" value="UniProtKB-SubCell"/>
</dbReference>
<feature type="compositionally biased region" description="Polar residues" evidence="9">
    <location>
        <begin position="235"/>
        <end position="246"/>
    </location>
</feature>
<dbReference type="PANTHER" id="PTHR21508:SF5">
    <property type="entry name" value="MITOGUARDIN"/>
    <property type="match status" value="1"/>
</dbReference>
<dbReference type="Proteomes" id="UP000091820">
    <property type="component" value="Unassembled WGS sequence"/>
</dbReference>
<dbReference type="GO" id="GO:0008053">
    <property type="term" value="P:mitochondrial fusion"/>
    <property type="evidence" value="ECO:0007669"/>
    <property type="project" value="InterPro"/>
</dbReference>
<keyword evidence="5" id="KW-1000">Mitochondrion outer membrane</keyword>
<dbReference type="SMART" id="SM00367">
    <property type="entry name" value="LRR_CC"/>
    <property type="match status" value="3"/>
</dbReference>
<dbReference type="Pfam" id="PF10265">
    <property type="entry name" value="Miga"/>
    <property type="match status" value="1"/>
</dbReference>
<feature type="domain" description="F-box" evidence="10">
    <location>
        <begin position="781"/>
        <end position="827"/>
    </location>
</feature>
<comment type="similarity">
    <text evidence="2">Belongs to the mitoguardin family.</text>
</comment>
<feature type="compositionally biased region" description="Basic residues" evidence="9">
    <location>
        <begin position="45"/>
        <end position="67"/>
    </location>
</feature>
<dbReference type="Pfam" id="PF12937">
    <property type="entry name" value="F-box-like"/>
    <property type="match status" value="1"/>
</dbReference>
<keyword evidence="7" id="KW-0496">Mitochondrion</keyword>
<feature type="compositionally biased region" description="Polar residues" evidence="9">
    <location>
        <begin position="591"/>
        <end position="601"/>
    </location>
</feature>
<keyword evidence="6" id="KW-1133">Transmembrane helix</keyword>
<comment type="subcellular location">
    <subcellularLocation>
        <location evidence="1">Mitochondrion outer membrane</location>
    </subcellularLocation>
</comment>
<organism evidence="11 12">
    <name type="scientific">Glossina brevipalpis</name>
    <dbReference type="NCBI Taxonomy" id="37001"/>
    <lineage>
        <taxon>Eukaryota</taxon>
        <taxon>Metazoa</taxon>
        <taxon>Ecdysozoa</taxon>
        <taxon>Arthropoda</taxon>
        <taxon>Hexapoda</taxon>
        <taxon>Insecta</taxon>
        <taxon>Pterygota</taxon>
        <taxon>Neoptera</taxon>
        <taxon>Endopterygota</taxon>
        <taxon>Diptera</taxon>
        <taxon>Brachycera</taxon>
        <taxon>Muscomorpha</taxon>
        <taxon>Hippoboscoidea</taxon>
        <taxon>Glossinidae</taxon>
        <taxon>Glossina</taxon>
    </lineage>
</organism>
<feature type="compositionally biased region" description="Low complexity" evidence="9">
    <location>
        <begin position="650"/>
        <end position="661"/>
    </location>
</feature>
<evidence type="ECO:0000256" key="5">
    <source>
        <dbReference type="ARBA" id="ARBA00022787"/>
    </source>
</evidence>
<proteinExistence type="inferred from homology"/>
<sequence length="1112" mass="125616">MLKSLMPAKWPAVRLFPVRMSMTQKVVLMSIAAGVTLLGVMSRYLRRRKPPRPPRRPRKYTGRRTRNSMRSPNDLISIAGSKASARSGSPVGSTVAYSQSDRLSVASGSIGPGALMSINPSQSGVNTSQLTAQQLGVMGMEALDTVINFWEDALASHYSPGGVPVLLTTAEESEFCREIQNLLDMACTLQEQSELLFLDQRSVLFREEPSIEELIEENSADITESLNEEDRQSRRSVSISRTASDPNFDSAESFASALDQVADLREFDGFAETEYDEYPLYQTAIMHHEEAPIPCRTAHTELVHCANENEYLAKLHCVRLAFQYLFKDPAIGQWVIDTGRQILTDLLCLGDKDTKEFLVGYEDMINYIQDPNNWEDIQKELEQRNVKVMTFYDICLDFIILDSFRDLDAPPASVIAVVQNRFLSNGFKETALTTAVWSVLKAKKRMLKYPEGFMSHFYVISEQLSPLMAWGFFGPDENLKDICHYFRDQFVRRKIRQKVNKFEETKLKTNIKLIKTTTETNENLCPNRKLVPSKSSKHPSGWKLGKLNCSSSRSALTNEYLEEKCIGMLNSEENSPSTASATSSAVTATTDENSNEATPNQPCLHYRNMDNSIMDTTTDDTSNHSLSGRNGKESKTNNDNNNTGQEQRLNVNNDSNSSSSSFEIYADDQQSQKMENLEKFSVSGKSPKAGKRSPLATVTCNGLIINVQQQQQQQIINQQERSHSPSMLPSTSRQAALMKHQQLQKQQEQEQLPMHQSTFIPNKNFFLFRNHEINETNSSGKDNFNTLSDEIILQIFKWLPKRTLLRCSYVSQRFNRCASDKFLWTRLDLSGCSLKPGALENILKRGIVILRLAQAEINHPVFQANFLNNESDFEAKLQYLDLSMVTITKLSLKMFLSRCRQLKKLSLEGVPLNDDICNEIAKNEDLDELNLVMCSGIEAWSVRTMMESLKKLSSLNISWTNLSKDAVTSLVTNITPNILRLNVAGCYKTMLDLHLECLYKRCPKLMELDLSDCLELTGNAVNILCKFEALESLSLSRCYSIPGAVYVDVCDMSTLIYLNVFGVVNQSTAAMLEKLYSKIRINKFIYSSIARPTVDNRCTSIWGLRTPDFHAE</sequence>
<evidence type="ECO:0000259" key="10">
    <source>
        <dbReference type="PROSITE" id="PS50181"/>
    </source>
</evidence>
<dbReference type="SMART" id="SM00256">
    <property type="entry name" value="FBOX"/>
    <property type="match status" value="1"/>
</dbReference>
<dbReference type="VEuPathDB" id="VectorBase:GBRI004612"/>
<keyword evidence="4" id="KW-0833">Ubl conjugation pathway</keyword>
<evidence type="ECO:0000256" key="1">
    <source>
        <dbReference type="ARBA" id="ARBA00004294"/>
    </source>
</evidence>
<feature type="compositionally biased region" description="Polar residues" evidence="9">
    <location>
        <begin position="637"/>
        <end position="649"/>
    </location>
</feature>
<name>A0A1A9W324_9MUSC</name>
<dbReference type="SUPFAM" id="SSF52047">
    <property type="entry name" value="RNI-like"/>
    <property type="match status" value="1"/>
</dbReference>
<accession>A0A1A9W324</accession>
<dbReference type="PANTHER" id="PTHR21508">
    <property type="entry name" value="MITOGUARDIN"/>
    <property type="match status" value="1"/>
</dbReference>
<dbReference type="EnsemblMetazoa" id="GBRI004612-RA">
    <property type="protein sequence ID" value="GBRI004612-PA"/>
    <property type="gene ID" value="GBRI004612"/>
</dbReference>
<evidence type="ECO:0000256" key="4">
    <source>
        <dbReference type="ARBA" id="ARBA00022786"/>
    </source>
</evidence>
<keyword evidence="12" id="KW-1185">Reference proteome</keyword>
<feature type="region of interest" description="Disordered" evidence="9">
    <location>
        <begin position="218"/>
        <end position="246"/>
    </location>
</feature>
<reference evidence="12" key="1">
    <citation type="submission" date="2014-03" db="EMBL/GenBank/DDBJ databases">
        <authorList>
            <person name="Aksoy S."/>
            <person name="Warren W."/>
            <person name="Wilson R.K."/>
        </authorList>
    </citation>
    <scope>NUCLEOTIDE SEQUENCE [LARGE SCALE GENOMIC DNA]</scope>
    <source>
        <strain evidence="12">IAEA</strain>
    </source>
</reference>
<dbReference type="InterPro" id="IPR006553">
    <property type="entry name" value="Leu-rich_rpt_Cys-con_subtyp"/>
</dbReference>
<feature type="compositionally biased region" description="Low complexity" evidence="9">
    <location>
        <begin position="575"/>
        <end position="590"/>
    </location>
</feature>
<evidence type="ECO:0000256" key="3">
    <source>
        <dbReference type="ARBA" id="ARBA00022692"/>
    </source>
</evidence>
<evidence type="ECO:0000256" key="7">
    <source>
        <dbReference type="ARBA" id="ARBA00023128"/>
    </source>
</evidence>
<feature type="region of interest" description="Disordered" evidence="9">
    <location>
        <begin position="571"/>
        <end position="661"/>
    </location>
</feature>
<dbReference type="Gene3D" id="3.80.10.10">
    <property type="entry name" value="Ribonuclease Inhibitor"/>
    <property type="match status" value="1"/>
</dbReference>
<dbReference type="STRING" id="37001.A0A1A9W324"/>
<keyword evidence="8" id="KW-0472">Membrane</keyword>
<protein>
    <recommendedName>
        <fullName evidence="10">F-box domain-containing protein</fullName>
    </recommendedName>
</protein>
<reference evidence="11" key="2">
    <citation type="submission" date="2020-05" db="UniProtKB">
        <authorList>
            <consortium name="EnsemblMetazoa"/>
        </authorList>
    </citation>
    <scope>IDENTIFICATION</scope>
    <source>
        <strain evidence="11">IAEA</strain>
    </source>
</reference>
<evidence type="ECO:0000256" key="8">
    <source>
        <dbReference type="ARBA" id="ARBA00023136"/>
    </source>
</evidence>
<dbReference type="PROSITE" id="PS50181">
    <property type="entry name" value="FBOX"/>
    <property type="match status" value="1"/>
</dbReference>
<dbReference type="SUPFAM" id="SSF81383">
    <property type="entry name" value="F-box domain"/>
    <property type="match status" value="1"/>
</dbReference>
<keyword evidence="3" id="KW-0812">Transmembrane</keyword>
<dbReference type="InterPro" id="IPR019392">
    <property type="entry name" value="Miga"/>
</dbReference>